<keyword evidence="1" id="KW-0812">Transmembrane</keyword>
<protein>
    <submittedName>
        <fullName evidence="2">Uncharacterized protein</fullName>
    </submittedName>
</protein>
<accession>A0A6J5PFF8</accession>
<name>A0A6J5PFF8_9CAUD</name>
<organism evidence="2">
    <name type="scientific">uncultured Caudovirales phage</name>
    <dbReference type="NCBI Taxonomy" id="2100421"/>
    <lineage>
        <taxon>Viruses</taxon>
        <taxon>Duplodnaviria</taxon>
        <taxon>Heunggongvirae</taxon>
        <taxon>Uroviricota</taxon>
        <taxon>Caudoviricetes</taxon>
        <taxon>Peduoviridae</taxon>
        <taxon>Maltschvirus</taxon>
        <taxon>Maltschvirus maltsch</taxon>
    </lineage>
</organism>
<gene>
    <name evidence="2" type="ORF">UFOVP851_24</name>
</gene>
<keyword evidence="1" id="KW-1133">Transmembrane helix</keyword>
<proteinExistence type="predicted"/>
<evidence type="ECO:0000313" key="2">
    <source>
        <dbReference type="EMBL" id="CAB4166374.1"/>
    </source>
</evidence>
<keyword evidence="1" id="KW-0472">Membrane</keyword>
<dbReference type="EMBL" id="LR796790">
    <property type="protein sequence ID" value="CAB4166374.1"/>
    <property type="molecule type" value="Genomic_DNA"/>
</dbReference>
<evidence type="ECO:0000256" key="1">
    <source>
        <dbReference type="SAM" id="Phobius"/>
    </source>
</evidence>
<reference evidence="2" key="1">
    <citation type="submission" date="2020-04" db="EMBL/GenBank/DDBJ databases">
        <authorList>
            <person name="Chiriac C."/>
            <person name="Salcher M."/>
            <person name="Ghai R."/>
            <person name="Kavagutti S V."/>
        </authorList>
    </citation>
    <scope>NUCLEOTIDE SEQUENCE</scope>
</reference>
<sequence length="77" mass="8619">MLSNTLRWFLTTATIVGVPVTIAIILVGVERSFHTLTCETARYGCSRSFVHSLDYVVEQVTPENDVTLTPRKKSKGY</sequence>
<feature type="transmembrane region" description="Helical" evidence="1">
    <location>
        <begin position="6"/>
        <end position="27"/>
    </location>
</feature>